<evidence type="ECO:0000259" key="2">
    <source>
        <dbReference type="PROSITE" id="PS51352"/>
    </source>
</evidence>
<dbReference type="SUPFAM" id="SSF52833">
    <property type="entry name" value="Thioredoxin-like"/>
    <property type="match status" value="1"/>
</dbReference>
<dbReference type="EMBL" id="BOVK01000064">
    <property type="protein sequence ID" value="GIQ70929.1"/>
    <property type="molecule type" value="Genomic_DNA"/>
</dbReference>
<evidence type="ECO:0000313" key="3">
    <source>
        <dbReference type="EMBL" id="GIQ70929.1"/>
    </source>
</evidence>
<sequence length="155" mass="17732">MPMRLRSPLPAFEGVTEWVNGQATKEQLAGKPVLVHFWSVSCHMCKEGLPQILVWREHYGKPYDLQVIGVHMPRSEKDTDIAAAKAVIEEYHLEHPIMIDNAHAITDAFQNEYVPSYYLFDAEHQLRHIQAGEKGLKLVEQRLQKIMGSTNQEGQ</sequence>
<dbReference type="InterPro" id="IPR013766">
    <property type="entry name" value="Thioredoxin_domain"/>
</dbReference>
<accession>A0A8J4H8D1</accession>
<dbReference type="GO" id="GO:0016209">
    <property type="term" value="F:antioxidant activity"/>
    <property type="evidence" value="ECO:0007669"/>
    <property type="project" value="InterPro"/>
</dbReference>
<dbReference type="PANTHER" id="PTHR42852">
    <property type="entry name" value="THIOL:DISULFIDE INTERCHANGE PROTEIN DSBE"/>
    <property type="match status" value="1"/>
</dbReference>
<dbReference type="InterPro" id="IPR050553">
    <property type="entry name" value="Thioredoxin_ResA/DsbE_sf"/>
</dbReference>
<dbReference type="GO" id="GO:0016491">
    <property type="term" value="F:oxidoreductase activity"/>
    <property type="evidence" value="ECO:0007669"/>
    <property type="project" value="InterPro"/>
</dbReference>
<name>A0A8J4H8D1_9BACL</name>
<dbReference type="Gene3D" id="3.40.30.10">
    <property type="entry name" value="Glutaredoxin"/>
    <property type="match status" value="1"/>
</dbReference>
<dbReference type="Proteomes" id="UP000677918">
    <property type="component" value="Unassembled WGS sequence"/>
</dbReference>
<dbReference type="AlphaFoldDB" id="A0A8J4H8D1"/>
<evidence type="ECO:0000256" key="1">
    <source>
        <dbReference type="ARBA" id="ARBA00023157"/>
    </source>
</evidence>
<dbReference type="PANTHER" id="PTHR42852:SF12">
    <property type="entry name" value="THIOL-DISULFIDE OXIDOREDUCTASE YKUV"/>
    <property type="match status" value="1"/>
</dbReference>
<reference evidence="3" key="1">
    <citation type="submission" date="2021-04" db="EMBL/GenBank/DDBJ databases">
        <title>Draft genome sequence of Xylanibacillus composti strain K13.</title>
        <authorList>
            <person name="Uke A."/>
            <person name="Chhe C."/>
            <person name="Baramee S."/>
            <person name="Kosugi A."/>
        </authorList>
    </citation>
    <scope>NUCLEOTIDE SEQUENCE</scope>
    <source>
        <strain evidence="3">K13</strain>
    </source>
</reference>
<gene>
    <name evidence="3" type="primary">ykuV</name>
    <name evidence="3" type="ORF">XYCOK13_37530</name>
</gene>
<comment type="caution">
    <text evidence="3">The sequence shown here is derived from an EMBL/GenBank/DDBJ whole genome shotgun (WGS) entry which is preliminary data.</text>
</comment>
<dbReference type="PROSITE" id="PS51352">
    <property type="entry name" value="THIOREDOXIN_2"/>
    <property type="match status" value="1"/>
</dbReference>
<feature type="domain" description="Thioredoxin" evidence="2">
    <location>
        <begin position="3"/>
        <end position="148"/>
    </location>
</feature>
<proteinExistence type="predicted"/>
<protein>
    <submittedName>
        <fullName evidence="3">Thiol-disulfide oxidoreductase YkuV</fullName>
    </submittedName>
</protein>
<dbReference type="InterPro" id="IPR036249">
    <property type="entry name" value="Thioredoxin-like_sf"/>
</dbReference>
<dbReference type="InterPro" id="IPR000866">
    <property type="entry name" value="AhpC/TSA"/>
</dbReference>
<organism evidence="3 4">
    <name type="scientific">Xylanibacillus composti</name>
    <dbReference type="NCBI Taxonomy" id="1572762"/>
    <lineage>
        <taxon>Bacteria</taxon>
        <taxon>Bacillati</taxon>
        <taxon>Bacillota</taxon>
        <taxon>Bacilli</taxon>
        <taxon>Bacillales</taxon>
        <taxon>Paenibacillaceae</taxon>
        <taxon>Xylanibacillus</taxon>
    </lineage>
</organism>
<keyword evidence="4" id="KW-1185">Reference proteome</keyword>
<evidence type="ECO:0000313" key="4">
    <source>
        <dbReference type="Proteomes" id="UP000677918"/>
    </source>
</evidence>
<dbReference type="Pfam" id="PF00578">
    <property type="entry name" value="AhpC-TSA"/>
    <property type="match status" value="1"/>
</dbReference>
<keyword evidence="1" id="KW-1015">Disulfide bond</keyword>